<name>A0A0U1LN42_TALIS</name>
<keyword evidence="2" id="KW-1185">Reference proteome</keyword>
<sequence>MDRKIQWYVALTGINTKDGTKVETNGYAGQSRDKPLNFPEGEYDVFLGFKWEEPPYKNSAWRLPAPTNFDPLGKQPYLVETEETEKGRCFMLKWFDADSHPEITDNYGQTMGFNIYKLKPISPEPNKLTFTPSLDRKTKLKLEYWITGEIEEHRDPTKPRIFILP</sequence>
<evidence type="ECO:0000313" key="2">
    <source>
        <dbReference type="Proteomes" id="UP000054383"/>
    </source>
</evidence>
<protein>
    <submittedName>
        <fullName evidence="1">Uncharacterized protein</fullName>
    </submittedName>
</protein>
<dbReference type="Proteomes" id="UP000054383">
    <property type="component" value="Unassembled WGS sequence"/>
</dbReference>
<reference evidence="1 2" key="1">
    <citation type="submission" date="2015-04" db="EMBL/GenBank/DDBJ databases">
        <authorList>
            <person name="Syromyatnikov M.Y."/>
            <person name="Popov V.N."/>
        </authorList>
    </citation>
    <scope>NUCLEOTIDE SEQUENCE [LARGE SCALE GENOMIC DNA]</scope>
    <source>
        <strain evidence="1">WF-38-12</strain>
    </source>
</reference>
<evidence type="ECO:0000313" key="1">
    <source>
        <dbReference type="EMBL" id="CRG84519.1"/>
    </source>
</evidence>
<gene>
    <name evidence="1" type="ORF">PISL3812_01798</name>
</gene>
<dbReference type="AlphaFoldDB" id="A0A0U1LN42"/>
<dbReference type="EMBL" id="CVMT01000001">
    <property type="protein sequence ID" value="CRG84519.1"/>
    <property type="molecule type" value="Genomic_DNA"/>
</dbReference>
<accession>A0A0U1LN42</accession>
<organism evidence="1 2">
    <name type="scientific">Talaromyces islandicus</name>
    <name type="common">Penicillium islandicum</name>
    <dbReference type="NCBI Taxonomy" id="28573"/>
    <lineage>
        <taxon>Eukaryota</taxon>
        <taxon>Fungi</taxon>
        <taxon>Dikarya</taxon>
        <taxon>Ascomycota</taxon>
        <taxon>Pezizomycotina</taxon>
        <taxon>Eurotiomycetes</taxon>
        <taxon>Eurotiomycetidae</taxon>
        <taxon>Eurotiales</taxon>
        <taxon>Trichocomaceae</taxon>
        <taxon>Talaromyces</taxon>
        <taxon>Talaromyces sect. Islandici</taxon>
    </lineage>
</organism>
<proteinExistence type="predicted"/>